<gene>
    <name evidence="1" type="ORF">S12H4_27932</name>
</gene>
<protein>
    <recommendedName>
        <fullName evidence="2">Sortilin N-terminal domain-containing protein</fullName>
    </recommendedName>
</protein>
<feature type="non-terminal residue" evidence="1">
    <location>
        <position position="1"/>
    </location>
</feature>
<reference evidence="1" key="1">
    <citation type="journal article" date="2014" name="Front. Microbiol.">
        <title>High frequency of phylogenetically diverse reductive dehalogenase-homologous genes in deep subseafloor sedimentary metagenomes.</title>
        <authorList>
            <person name="Kawai M."/>
            <person name="Futagami T."/>
            <person name="Toyoda A."/>
            <person name="Takaki Y."/>
            <person name="Nishi S."/>
            <person name="Hori S."/>
            <person name="Arai W."/>
            <person name="Tsubouchi T."/>
            <person name="Morono Y."/>
            <person name="Uchiyama I."/>
            <person name="Ito T."/>
            <person name="Fujiyama A."/>
            <person name="Inagaki F."/>
            <person name="Takami H."/>
        </authorList>
    </citation>
    <scope>NUCLEOTIDE SEQUENCE</scope>
    <source>
        <strain evidence="1">Expedition CK06-06</strain>
    </source>
</reference>
<accession>X1T6N9</accession>
<dbReference type="SUPFAM" id="SSF110296">
    <property type="entry name" value="Oligoxyloglucan reducing end-specific cellobiohydrolase"/>
    <property type="match status" value="1"/>
</dbReference>
<dbReference type="InterPro" id="IPR015943">
    <property type="entry name" value="WD40/YVTN_repeat-like_dom_sf"/>
</dbReference>
<dbReference type="Gene3D" id="2.130.10.10">
    <property type="entry name" value="YVTN repeat-like/Quinoprotein amine dehydrogenase"/>
    <property type="match status" value="2"/>
</dbReference>
<name>X1T6N9_9ZZZZ</name>
<dbReference type="AlphaFoldDB" id="X1T6N9"/>
<evidence type="ECO:0000313" key="1">
    <source>
        <dbReference type="EMBL" id="GAJ00944.1"/>
    </source>
</evidence>
<evidence type="ECO:0008006" key="2">
    <source>
        <dbReference type="Google" id="ProtNLM"/>
    </source>
</evidence>
<proteinExistence type="predicted"/>
<organism evidence="1">
    <name type="scientific">marine sediment metagenome</name>
    <dbReference type="NCBI Taxonomy" id="412755"/>
    <lineage>
        <taxon>unclassified sequences</taxon>
        <taxon>metagenomes</taxon>
        <taxon>ecological metagenomes</taxon>
    </lineage>
</organism>
<sequence>YIQDNTLFMLTRYKKDSLWRSLDGGTRWERVYSSALANVDSIKLFELSPQYGNGSQVVFLAGTSNGDPAIWRSVDNGQNFVCWITHDSTTDDTFSIDVWAVVDDDTLFVGSYDDDDRNGLVYYTTDSGRTYSTGTKVGRYSLNTILLSPDYEQDRTILVGNTKGWVYWSNDNGVSFKPLPPGAVLPHFTRSVTIDFDPEFSSNKTVYAVTHTADIYKGIYKGIYRFVIGESTEWVFILATTAPPLVGPEQTSRSSLTR</sequence>
<dbReference type="EMBL" id="BARW01015982">
    <property type="protein sequence ID" value="GAJ00944.1"/>
    <property type="molecule type" value="Genomic_DNA"/>
</dbReference>
<comment type="caution">
    <text evidence="1">The sequence shown here is derived from an EMBL/GenBank/DDBJ whole genome shotgun (WGS) entry which is preliminary data.</text>
</comment>